<protein>
    <submittedName>
        <fullName evidence="1">Uncharacterized protein</fullName>
    </submittedName>
</protein>
<dbReference type="AlphaFoldDB" id="A0A6P1V818"/>
<accession>A0A6P1V818</accession>
<organism evidence="1">
    <name type="scientific">Enterococcus faecium</name>
    <name type="common">Streptococcus faecium</name>
    <dbReference type="NCBI Taxonomy" id="1352"/>
    <lineage>
        <taxon>Bacteria</taxon>
        <taxon>Bacillati</taxon>
        <taxon>Bacillota</taxon>
        <taxon>Bacilli</taxon>
        <taxon>Lactobacillales</taxon>
        <taxon>Enterococcaceae</taxon>
        <taxon>Enterococcus</taxon>
    </lineage>
</organism>
<keyword evidence="1" id="KW-0614">Plasmid</keyword>
<reference evidence="1" key="1">
    <citation type="journal article" date="2020" name="J. Antimicrob. Chemother.">
        <title>Tandem amplification of the vanM gene cluster drives vancomycin resistance in vancomycin-variable enterococci.</title>
        <authorList>
            <person name="Sun L."/>
            <person name="Chen Y."/>
            <person name="Hua X."/>
            <person name="Chen Y."/>
            <person name="Hong J."/>
            <person name="Wu X."/>
            <person name="Jiang Y."/>
            <person name="van Schaik W."/>
            <person name="Qu T."/>
            <person name="Yu Y."/>
        </authorList>
    </citation>
    <scope>NUCLEOTIDE SEQUENCE [LARGE SCALE GENOMIC DNA]</scope>
    <source>
        <strain evidence="1">ZY2</strain>
        <plasmid evidence="1">pZY2</plasmid>
    </source>
</reference>
<name>A0A6P1V818_ENTFC</name>
<sequence>MCIICVNKLINFQKERFFMGWYGDYSSANEVIEEKKGYAKNGLEIVGTKVTKTYGIILFKDAEGTYDIDSFIFRDEMYKPIYFLNDSPAYFKKIPKKWLKFFVGDQEKMVKLQLDRIKEESNKPKLDDLLVAGKTYSIWDGSYVAVYQYKLKRSFIFRLQDGSLTRFTRLSAGDVKGFCCKVLNLLSNKVE</sequence>
<proteinExistence type="predicted"/>
<gene>
    <name evidence="1" type="ORF">FCF09_14450</name>
</gene>
<geneLocation type="plasmid" evidence="1">
    <name>pZY2</name>
</geneLocation>
<dbReference type="EMBL" id="CP039730">
    <property type="protein sequence ID" value="QHT44890.1"/>
    <property type="molecule type" value="Genomic_DNA"/>
</dbReference>
<evidence type="ECO:0000313" key="1">
    <source>
        <dbReference type="EMBL" id="QHT44890.1"/>
    </source>
</evidence>